<dbReference type="CDD" id="cd02440">
    <property type="entry name" value="AdoMet_MTases"/>
    <property type="match status" value="1"/>
</dbReference>
<keyword evidence="2" id="KW-0949">S-adenosyl-L-methionine</keyword>
<dbReference type="SUPFAM" id="SSF53335">
    <property type="entry name" value="S-adenosyl-L-methionine-dependent methyltransferases"/>
    <property type="match status" value="1"/>
</dbReference>
<dbReference type="Gene3D" id="3.40.50.150">
    <property type="entry name" value="Vaccinia Virus protein VP39"/>
    <property type="match status" value="1"/>
</dbReference>
<dbReference type="AlphaFoldDB" id="A0A0G0HRV9"/>
<dbReference type="Proteomes" id="UP000034603">
    <property type="component" value="Unassembled WGS sequence"/>
</dbReference>
<evidence type="ECO:0000256" key="1">
    <source>
        <dbReference type="ARBA" id="ARBA00022679"/>
    </source>
</evidence>
<dbReference type="GO" id="GO:0008168">
    <property type="term" value="F:methyltransferase activity"/>
    <property type="evidence" value="ECO:0007669"/>
    <property type="project" value="UniProtKB-KW"/>
</dbReference>
<dbReference type="PANTHER" id="PTHR43675:SF8">
    <property type="entry name" value="ARSENITE METHYLTRANSFERASE"/>
    <property type="match status" value="1"/>
</dbReference>
<dbReference type="InterPro" id="IPR026669">
    <property type="entry name" value="Arsenite_MeTrfase-like"/>
</dbReference>
<dbReference type="InterPro" id="IPR029063">
    <property type="entry name" value="SAM-dependent_MTases_sf"/>
</dbReference>
<organism evidence="3 4">
    <name type="scientific">Candidatus Woesebacteria bacterium GW2011_GWA1_37_8</name>
    <dbReference type="NCBI Taxonomy" id="1618546"/>
    <lineage>
        <taxon>Bacteria</taxon>
        <taxon>Candidatus Woeseibacteriota</taxon>
    </lineage>
</organism>
<reference evidence="3 4" key="1">
    <citation type="journal article" date="2015" name="Nature">
        <title>rRNA introns, odd ribosomes, and small enigmatic genomes across a large radiation of phyla.</title>
        <authorList>
            <person name="Brown C.T."/>
            <person name="Hug L.A."/>
            <person name="Thomas B.C."/>
            <person name="Sharon I."/>
            <person name="Castelle C.J."/>
            <person name="Singh A."/>
            <person name="Wilkins M.J."/>
            <person name="Williams K.H."/>
            <person name="Banfield J.F."/>
        </authorList>
    </citation>
    <scope>NUCLEOTIDE SEQUENCE [LARGE SCALE GENOMIC DNA]</scope>
</reference>
<proteinExistence type="predicted"/>
<sequence length="261" mass="30337">MKRAGTDYIKNRIKGYLENKTIVEKKLHIPANYQAVAIKSKNYLQANWHQNKITILRQVFFTSKESVLLDLGTGSGNLEFFFHNKFKKIIGVDYNDEALLYLQGELLKRNISNVELIQADIRNLSKTKLPKVDFITMIDVIEHLKLQDVEILVKNFTRLLEKGGKIIIVTPNYKSLWPLIEWLLERFRLVPKFTNAQHLSKMDRGVLTRVFGKNNFNLESLSTFNNISFLVPSKKISYLLCKLENFLQFPYGNLIVAVFTH</sequence>
<protein>
    <submittedName>
        <fullName evidence="3">Methyltransferase family protein</fullName>
    </submittedName>
</protein>
<gene>
    <name evidence="3" type="ORF">US62_C0019G0024</name>
</gene>
<evidence type="ECO:0000256" key="2">
    <source>
        <dbReference type="ARBA" id="ARBA00022691"/>
    </source>
</evidence>
<name>A0A0G0HRV9_9BACT</name>
<keyword evidence="1 3" id="KW-0808">Transferase</keyword>
<dbReference type="EMBL" id="LBTR01000019">
    <property type="protein sequence ID" value="KKQ44992.1"/>
    <property type="molecule type" value="Genomic_DNA"/>
</dbReference>
<dbReference type="PANTHER" id="PTHR43675">
    <property type="entry name" value="ARSENITE METHYLTRANSFERASE"/>
    <property type="match status" value="1"/>
</dbReference>
<keyword evidence="3" id="KW-0489">Methyltransferase</keyword>
<evidence type="ECO:0000313" key="4">
    <source>
        <dbReference type="Proteomes" id="UP000034603"/>
    </source>
</evidence>
<dbReference type="GO" id="GO:0032259">
    <property type="term" value="P:methylation"/>
    <property type="evidence" value="ECO:0007669"/>
    <property type="project" value="UniProtKB-KW"/>
</dbReference>
<accession>A0A0G0HRV9</accession>
<comment type="caution">
    <text evidence="3">The sequence shown here is derived from an EMBL/GenBank/DDBJ whole genome shotgun (WGS) entry which is preliminary data.</text>
</comment>
<dbReference type="Pfam" id="PF13489">
    <property type="entry name" value="Methyltransf_23"/>
    <property type="match status" value="1"/>
</dbReference>
<evidence type="ECO:0000313" key="3">
    <source>
        <dbReference type="EMBL" id="KKQ44992.1"/>
    </source>
</evidence>